<dbReference type="AlphaFoldDB" id="M5S1Q0"/>
<name>M5S1Q0_9BACT</name>
<dbReference type="PANTHER" id="PTHR35190">
    <property type="entry name" value="PROTEIN DCD1B"/>
    <property type="match status" value="1"/>
</dbReference>
<dbReference type="NCBIfam" id="NF040521">
    <property type="entry name" value="C45_proenzyme"/>
    <property type="match status" value="1"/>
</dbReference>
<dbReference type="Pfam" id="PF03417">
    <property type="entry name" value="AAT"/>
    <property type="match status" value="1"/>
</dbReference>
<accession>M5S1Q0</accession>
<proteinExistence type="predicted"/>
<sequence>MDCHRYSPGKKTQNPAIFAEKPHRIFTVSLDAKPPAISASRPHAAADVLQSSASLCDNACHLPPSITKYRLNMIAIRSRAFAVSLLVVTVAPVHAENTAARLGDNLQPLISCLSGNAKSFSISADIDVHIDGQVQHVDGRLVRFDDQSFDLDLIHSDYSVRIRRRAESTAFALPHHQTVFLSAGDADPRDQLSPRGITDRLLGSGSKLSTYAAMIQQSDASVVAQMLTGLLKADSSDKRQTWTLNNETSIIFDNSGKQITIHVGDHYHGTLKIDDNVPEMPNAGEWPGFKQVSLQRMELERSIARGTRRALEIIAPSRLLTSPLQKAKTVPAGELRWIDGQRVVLLKGSPEQIGDAHGRLLAAESQRCIDSVLYTFGTVNTVRTGRWFRHDLDAAYARLAAHIPDDHKRETLAFAKAINLDPSTAHAINVFPELFHCSGFAVSDAATKDGKLYHGRVLDYMTTIGLQDAATTFIIAVDGKHAFANIGYAGFIGSVSGMNDQAISLGEMGGHGEGQWDGVPMATLMRRALEECSTLDQVMTLWQDSPRTCEYYYVFADGKTNQAVGVAADPKSIEFIQPGQTDPRLGEGIPNVLALSSGSRLETLRERIQQRYGEIDVEAAQWLMSRPVAMKSNLHNVLFVPADGVFYVANATHKAPAAEQPYVKFDLAELLQSMATRQQEDSQP</sequence>
<dbReference type="InterPro" id="IPR047803">
    <property type="entry name" value="DCD1A/B-like"/>
</dbReference>
<dbReference type="PATRIC" id="fig|1265738.3.peg.2962"/>
<reference evidence="2 3" key="1">
    <citation type="journal article" date="2013" name="Mar. Genomics">
        <title>Expression of sulfatases in Rhodopirellula baltica and the diversity of sulfatases in the genus Rhodopirellula.</title>
        <authorList>
            <person name="Wegner C.E."/>
            <person name="Richter-Heitmann T."/>
            <person name="Klindworth A."/>
            <person name="Klockow C."/>
            <person name="Richter M."/>
            <person name="Achstetter T."/>
            <person name="Glockner F.O."/>
            <person name="Harder J."/>
        </authorList>
    </citation>
    <scope>NUCLEOTIDE SEQUENCE [LARGE SCALE GENOMIC DNA]</scope>
    <source>
        <strain evidence="2 3">SM1</strain>
    </source>
</reference>
<dbReference type="Proteomes" id="UP000011991">
    <property type="component" value="Unassembled WGS sequence"/>
</dbReference>
<evidence type="ECO:0000259" key="1">
    <source>
        <dbReference type="Pfam" id="PF03417"/>
    </source>
</evidence>
<dbReference type="EMBL" id="ANOG01000426">
    <property type="protein sequence ID" value="EMI20104.1"/>
    <property type="molecule type" value="Genomic_DNA"/>
</dbReference>
<gene>
    <name evidence="2" type="ORF">RMSM_02968</name>
</gene>
<organism evidence="2 3">
    <name type="scientific">Rhodopirellula maiorica SM1</name>
    <dbReference type="NCBI Taxonomy" id="1265738"/>
    <lineage>
        <taxon>Bacteria</taxon>
        <taxon>Pseudomonadati</taxon>
        <taxon>Planctomycetota</taxon>
        <taxon>Planctomycetia</taxon>
        <taxon>Pirellulales</taxon>
        <taxon>Pirellulaceae</taxon>
        <taxon>Novipirellula</taxon>
    </lineage>
</organism>
<dbReference type="InterPro" id="IPR005079">
    <property type="entry name" value="Peptidase_C45_hydrolase"/>
</dbReference>
<protein>
    <submittedName>
        <fullName evidence="2">Peptidase C45, acyl-coenzyme A:6-aminopenicillanic acid acyl-transferase</fullName>
    </submittedName>
</protein>
<evidence type="ECO:0000313" key="3">
    <source>
        <dbReference type="Proteomes" id="UP000011991"/>
    </source>
</evidence>
<comment type="caution">
    <text evidence="2">The sequence shown here is derived from an EMBL/GenBank/DDBJ whole genome shotgun (WGS) entry which is preliminary data.</text>
</comment>
<keyword evidence="2" id="KW-0808">Transferase</keyword>
<dbReference type="Gene3D" id="3.60.60.10">
    <property type="entry name" value="Penicillin V Acylase, Chain A"/>
    <property type="match status" value="1"/>
</dbReference>
<dbReference type="InterPro" id="IPR047794">
    <property type="entry name" value="C45_proenzyme-like"/>
</dbReference>
<feature type="domain" description="Peptidase C45 hydrolase" evidence="1">
    <location>
        <begin position="448"/>
        <end position="571"/>
    </location>
</feature>
<dbReference type="PANTHER" id="PTHR35190:SF1">
    <property type="entry name" value="PEPTIDASE C45 HYDROLASE DOMAIN-CONTAINING PROTEIN"/>
    <property type="match status" value="1"/>
</dbReference>
<dbReference type="GO" id="GO:0016740">
    <property type="term" value="F:transferase activity"/>
    <property type="evidence" value="ECO:0007669"/>
    <property type="project" value="UniProtKB-KW"/>
</dbReference>
<keyword evidence="3" id="KW-1185">Reference proteome</keyword>
<evidence type="ECO:0000313" key="2">
    <source>
        <dbReference type="EMBL" id="EMI20104.1"/>
    </source>
</evidence>